<comment type="catalytic activity">
    <reaction evidence="12 14">
        <text>2 cob(II)yrinate a,c diamide + reduced [electron-transfer flavoprotein] + 2 ATP = 2 adenosylcob(III)yrinate a,c-diamide + 2 triphosphate + oxidized [electron-transfer flavoprotein] + 3 H(+)</text>
        <dbReference type="Rhea" id="RHEA:11528"/>
        <dbReference type="Rhea" id="RHEA-COMP:10685"/>
        <dbReference type="Rhea" id="RHEA-COMP:10686"/>
        <dbReference type="ChEBI" id="CHEBI:15378"/>
        <dbReference type="ChEBI" id="CHEBI:18036"/>
        <dbReference type="ChEBI" id="CHEBI:30616"/>
        <dbReference type="ChEBI" id="CHEBI:57692"/>
        <dbReference type="ChEBI" id="CHEBI:58307"/>
        <dbReference type="ChEBI" id="CHEBI:58503"/>
        <dbReference type="ChEBI" id="CHEBI:58537"/>
        <dbReference type="EC" id="2.5.1.17"/>
    </reaction>
</comment>
<evidence type="ECO:0000256" key="3">
    <source>
        <dbReference type="ARBA" id="ARBA00012454"/>
    </source>
</evidence>
<keyword evidence="8 14" id="KW-0067">ATP-binding</keyword>
<evidence type="ECO:0000256" key="8">
    <source>
        <dbReference type="ARBA" id="ARBA00022840"/>
    </source>
</evidence>
<keyword evidence="7 14" id="KW-0547">Nucleotide-binding</keyword>
<dbReference type="RefSeq" id="WP_160723580.1">
    <property type="nucleotide sequence ID" value="NZ_SUMG01000042.1"/>
</dbReference>
<accession>A0AA43XND3</accession>
<comment type="caution">
    <text evidence="16">The sequence shown here is derived from an EMBL/GenBank/DDBJ whole genome shotgun (WGS) entry which is preliminary data.</text>
</comment>
<evidence type="ECO:0000313" key="17">
    <source>
        <dbReference type="Proteomes" id="UP000449710"/>
    </source>
</evidence>
<dbReference type="Gene3D" id="1.20.1200.10">
    <property type="entry name" value="Cobalamin adenosyltransferase-like"/>
    <property type="match status" value="1"/>
</dbReference>
<evidence type="ECO:0000313" key="16">
    <source>
        <dbReference type="EMBL" id="NBG89671.1"/>
    </source>
</evidence>
<evidence type="ECO:0000256" key="11">
    <source>
        <dbReference type="ARBA" id="ARBA00033354"/>
    </source>
</evidence>
<proteinExistence type="inferred from homology"/>
<dbReference type="NCBIfam" id="TIGR00636">
    <property type="entry name" value="PduO_Nterm"/>
    <property type="match status" value="1"/>
</dbReference>
<dbReference type="PANTHER" id="PTHR12213">
    <property type="entry name" value="CORRINOID ADENOSYLTRANSFERASE"/>
    <property type="match status" value="1"/>
</dbReference>
<dbReference type="InterPro" id="IPR016030">
    <property type="entry name" value="CblAdoTrfase-like"/>
</dbReference>
<dbReference type="EC" id="2.5.1.17" evidence="3 14"/>
<evidence type="ECO:0000259" key="15">
    <source>
        <dbReference type="Pfam" id="PF01923"/>
    </source>
</evidence>
<dbReference type="GO" id="GO:0005524">
    <property type="term" value="F:ATP binding"/>
    <property type="evidence" value="ECO:0007669"/>
    <property type="project" value="UniProtKB-UniRule"/>
</dbReference>
<gene>
    <name evidence="16" type="ORF">ISALK_14390</name>
</gene>
<sequence length="186" mass="21464">MKIYTKTGDKGKTSLFDDTRVDKDSIRVESYGTIDELNSSIGLARSFIKDEEIRQILFDIQRSLFDVAGELATTKGKDFPEKIEEKDIKHLEGIIDYYLEKMTKEEKSMFIVPGSNQESAALHMARTICRRGERRMLTLSKEAEIRMEVIRYVNRLSDVLYAIARFLETNLSYVDFNRNAEKSPSS</sequence>
<evidence type="ECO:0000256" key="10">
    <source>
        <dbReference type="ARBA" id="ARBA00033334"/>
    </source>
</evidence>
<dbReference type="SUPFAM" id="SSF89028">
    <property type="entry name" value="Cobalamin adenosyltransferase-like"/>
    <property type="match status" value="1"/>
</dbReference>
<feature type="domain" description="Cobalamin adenosyltransferase-like" evidence="15">
    <location>
        <begin position="3"/>
        <end position="166"/>
    </location>
</feature>
<dbReference type="GO" id="GO:0008817">
    <property type="term" value="F:corrinoid adenosyltransferase activity"/>
    <property type="evidence" value="ECO:0007669"/>
    <property type="project" value="UniProtKB-UniRule"/>
</dbReference>
<protein>
    <recommendedName>
        <fullName evidence="4 14">Corrinoid adenosyltransferase</fullName>
        <ecNumber evidence="3 14">2.5.1.17</ecNumber>
    </recommendedName>
    <alternativeName>
        <fullName evidence="9 14">Cob(II)alamin adenosyltransferase</fullName>
    </alternativeName>
    <alternativeName>
        <fullName evidence="11 14">Cob(II)yrinic acid a,c-diamide adenosyltransferase</fullName>
    </alternativeName>
    <alternativeName>
        <fullName evidence="10 14">Cobinamide/cobalamin adenosyltransferase</fullName>
    </alternativeName>
</protein>
<evidence type="ECO:0000256" key="2">
    <source>
        <dbReference type="ARBA" id="ARBA00007487"/>
    </source>
</evidence>
<dbReference type="InterPro" id="IPR036451">
    <property type="entry name" value="CblAdoTrfase-like_sf"/>
</dbReference>
<evidence type="ECO:0000256" key="4">
    <source>
        <dbReference type="ARBA" id="ARBA00020963"/>
    </source>
</evidence>
<dbReference type="Pfam" id="PF01923">
    <property type="entry name" value="Cob_adeno_trans"/>
    <property type="match status" value="1"/>
</dbReference>
<dbReference type="PANTHER" id="PTHR12213:SF0">
    <property type="entry name" value="CORRINOID ADENOSYLTRANSFERASE MMAB"/>
    <property type="match status" value="1"/>
</dbReference>
<comment type="catalytic activity">
    <reaction evidence="13 14">
        <text>2 cob(II)alamin + reduced [electron-transfer flavoprotein] + 2 ATP = 2 adenosylcob(III)alamin + 2 triphosphate + oxidized [electron-transfer flavoprotein] + 3 H(+)</text>
        <dbReference type="Rhea" id="RHEA:28671"/>
        <dbReference type="Rhea" id="RHEA-COMP:10685"/>
        <dbReference type="Rhea" id="RHEA-COMP:10686"/>
        <dbReference type="ChEBI" id="CHEBI:15378"/>
        <dbReference type="ChEBI" id="CHEBI:16304"/>
        <dbReference type="ChEBI" id="CHEBI:18036"/>
        <dbReference type="ChEBI" id="CHEBI:18408"/>
        <dbReference type="ChEBI" id="CHEBI:30616"/>
        <dbReference type="ChEBI" id="CHEBI:57692"/>
        <dbReference type="ChEBI" id="CHEBI:58307"/>
        <dbReference type="EC" id="2.5.1.17"/>
    </reaction>
</comment>
<dbReference type="AlphaFoldDB" id="A0AA43XND3"/>
<name>A0AA43XND3_9CLOT</name>
<keyword evidence="6 14" id="KW-0808">Transferase</keyword>
<reference evidence="16 17" key="1">
    <citation type="submission" date="2019-04" db="EMBL/GenBank/DDBJ databases">
        <title>Isachenkonia alkalipeptolytica gen. nov. sp. nov. a new anaerobic, alkiliphilic organothrophic bacterium capable to reduce synthesized ferrihydrite isolated from a soda lake.</title>
        <authorList>
            <person name="Toshchakov S.V."/>
            <person name="Zavarzina D.G."/>
            <person name="Zhilina T.N."/>
            <person name="Kostrikina N.A."/>
            <person name="Kublanov I.V."/>
        </authorList>
    </citation>
    <scope>NUCLEOTIDE SEQUENCE [LARGE SCALE GENOMIC DNA]</scope>
    <source>
        <strain evidence="16 17">Z-1701</strain>
    </source>
</reference>
<evidence type="ECO:0000256" key="14">
    <source>
        <dbReference type="RuleBase" id="RU366026"/>
    </source>
</evidence>
<comment type="pathway">
    <text evidence="1 14">Cofactor biosynthesis; adenosylcobalamin biosynthesis; adenosylcobalamin from cob(II)yrinate a,c-diamide: step 2/7.</text>
</comment>
<evidence type="ECO:0000256" key="5">
    <source>
        <dbReference type="ARBA" id="ARBA00022573"/>
    </source>
</evidence>
<evidence type="ECO:0000256" key="12">
    <source>
        <dbReference type="ARBA" id="ARBA00048555"/>
    </source>
</evidence>
<dbReference type="Proteomes" id="UP000449710">
    <property type="component" value="Unassembled WGS sequence"/>
</dbReference>
<dbReference type="EMBL" id="SUMG01000042">
    <property type="protein sequence ID" value="NBG89671.1"/>
    <property type="molecule type" value="Genomic_DNA"/>
</dbReference>
<organism evidence="16 17">
    <name type="scientific">Isachenkonia alkalipeptolytica</name>
    <dbReference type="NCBI Taxonomy" id="2565777"/>
    <lineage>
        <taxon>Bacteria</taxon>
        <taxon>Bacillati</taxon>
        <taxon>Bacillota</taxon>
        <taxon>Clostridia</taxon>
        <taxon>Eubacteriales</taxon>
        <taxon>Clostridiaceae</taxon>
        <taxon>Isachenkonia</taxon>
    </lineage>
</organism>
<dbReference type="GO" id="GO:0009236">
    <property type="term" value="P:cobalamin biosynthetic process"/>
    <property type="evidence" value="ECO:0007669"/>
    <property type="project" value="UniProtKB-UniRule"/>
</dbReference>
<evidence type="ECO:0000256" key="6">
    <source>
        <dbReference type="ARBA" id="ARBA00022679"/>
    </source>
</evidence>
<evidence type="ECO:0000256" key="9">
    <source>
        <dbReference type="ARBA" id="ARBA00031529"/>
    </source>
</evidence>
<keyword evidence="5 14" id="KW-0169">Cobalamin biosynthesis</keyword>
<keyword evidence="17" id="KW-1185">Reference proteome</keyword>
<comment type="similarity">
    <text evidence="2 14">Belongs to the Cob(I)alamin adenosyltransferase family.</text>
</comment>
<evidence type="ECO:0000256" key="1">
    <source>
        <dbReference type="ARBA" id="ARBA00005121"/>
    </source>
</evidence>
<evidence type="ECO:0000256" key="7">
    <source>
        <dbReference type="ARBA" id="ARBA00022741"/>
    </source>
</evidence>
<dbReference type="InterPro" id="IPR029499">
    <property type="entry name" value="PduO-typ"/>
</dbReference>
<evidence type="ECO:0000256" key="13">
    <source>
        <dbReference type="ARBA" id="ARBA00048692"/>
    </source>
</evidence>